<dbReference type="PANTHER" id="PTHR30482:SF10">
    <property type="entry name" value="HIGH-AFFINITY BRANCHED-CHAIN AMINO ACID TRANSPORT PROTEIN BRAE"/>
    <property type="match status" value="1"/>
</dbReference>
<comment type="subcellular location">
    <subcellularLocation>
        <location evidence="1">Cell membrane</location>
        <topology evidence="1">Multi-pass membrane protein</topology>
    </subcellularLocation>
</comment>
<dbReference type="CDD" id="cd06581">
    <property type="entry name" value="TM_PBP1_LivM_like"/>
    <property type="match status" value="1"/>
</dbReference>
<dbReference type="PANTHER" id="PTHR30482">
    <property type="entry name" value="HIGH-AFFINITY BRANCHED-CHAIN AMINO ACID TRANSPORT SYSTEM PERMEASE"/>
    <property type="match status" value="1"/>
</dbReference>
<feature type="transmembrane region" description="Helical" evidence="7">
    <location>
        <begin position="132"/>
        <end position="155"/>
    </location>
</feature>
<keyword evidence="9" id="KW-1185">Reference proteome</keyword>
<feature type="transmembrane region" description="Helical" evidence="7">
    <location>
        <begin position="290"/>
        <end position="315"/>
    </location>
</feature>
<dbReference type="Pfam" id="PF02653">
    <property type="entry name" value="BPD_transp_2"/>
    <property type="match status" value="1"/>
</dbReference>
<dbReference type="EMBL" id="JACSNQ010000001">
    <property type="protein sequence ID" value="MBM6773982.1"/>
    <property type="molecule type" value="Genomic_DNA"/>
</dbReference>
<evidence type="ECO:0000256" key="2">
    <source>
        <dbReference type="ARBA" id="ARBA00022475"/>
    </source>
</evidence>
<reference evidence="8 9" key="1">
    <citation type="journal article" date="2021" name="Sci. Rep.">
        <title>The distribution of antibiotic resistance genes in chicken gut microbiota commensals.</title>
        <authorList>
            <person name="Juricova H."/>
            <person name="Matiasovicova J."/>
            <person name="Kubasova T."/>
            <person name="Cejkova D."/>
            <person name="Rychlik I."/>
        </authorList>
    </citation>
    <scope>NUCLEOTIDE SEQUENCE [LARGE SCALE GENOMIC DNA]</scope>
    <source>
        <strain evidence="8 9">An794</strain>
    </source>
</reference>
<keyword evidence="2" id="KW-1003">Cell membrane</keyword>
<protein>
    <submittedName>
        <fullName evidence="8">Branched-chain amino acid ABC transporter permease</fullName>
    </submittedName>
</protein>
<evidence type="ECO:0000313" key="8">
    <source>
        <dbReference type="EMBL" id="MBM6773982.1"/>
    </source>
</evidence>
<accession>A0ABS2F082</accession>
<evidence type="ECO:0000256" key="5">
    <source>
        <dbReference type="ARBA" id="ARBA00023136"/>
    </source>
</evidence>
<keyword evidence="5 7" id="KW-0472">Membrane</keyword>
<evidence type="ECO:0000313" key="9">
    <source>
        <dbReference type="Proteomes" id="UP000712527"/>
    </source>
</evidence>
<dbReference type="InterPro" id="IPR043428">
    <property type="entry name" value="LivM-like"/>
</dbReference>
<feature type="region of interest" description="Disordered" evidence="6">
    <location>
        <begin position="368"/>
        <end position="401"/>
    </location>
</feature>
<feature type="transmembrane region" description="Helical" evidence="7">
    <location>
        <begin position="327"/>
        <end position="346"/>
    </location>
</feature>
<dbReference type="InterPro" id="IPR001851">
    <property type="entry name" value="ABC_transp_permease"/>
</dbReference>
<name>A0ABS2F082_9ACTN</name>
<dbReference type="RefSeq" id="WP_204792333.1">
    <property type="nucleotide sequence ID" value="NZ_JACSNQ010000001.1"/>
</dbReference>
<comment type="caution">
    <text evidence="8">The sequence shown here is derived from an EMBL/GenBank/DDBJ whole genome shotgun (WGS) entry which is preliminary data.</text>
</comment>
<feature type="transmembrane region" description="Helical" evidence="7">
    <location>
        <begin position="35"/>
        <end position="57"/>
    </location>
</feature>
<keyword evidence="3 7" id="KW-0812">Transmembrane</keyword>
<evidence type="ECO:0000256" key="3">
    <source>
        <dbReference type="ARBA" id="ARBA00022692"/>
    </source>
</evidence>
<evidence type="ECO:0000256" key="1">
    <source>
        <dbReference type="ARBA" id="ARBA00004651"/>
    </source>
</evidence>
<keyword evidence="4 7" id="KW-1133">Transmembrane helix</keyword>
<sequence length="401" mass="42721">MANNTPDTEARPVISASASKGNTGVYRRLPMPARYAINAVLVLVFLVVGELMIDGGAITRYQSTVLEQVGIYIILAVSLNIATGYLGQLPLGHAGFMSVGGYGCAIFIMHMMETLGVTARDFVTGSPVCGLLFVGGIIVGGLCAAICGLIIGIPALRLKGDYLAIITLAFSEIIRVVMLNIDDVLGFKLTGGAAGLTGIPGYTSFLNVFLVVAVVCFLIHTMMKSRHGRAILAIRDNEIAAEATGVNTTYYKTLAFVVSAFFAGVAGGLYAGCIGVLQPAVFGFMKSIEILVMVVLGGMGSMLGSVISATFLTILPEALRAFSEYRMIVYAVVLILVMIFRPQGLLGSYDFSLSRVIERVMNRDFPWSHRSDKGEKDLPQGRGRSQESDDDAKEVSADASR</sequence>
<feature type="transmembrane region" description="Helical" evidence="7">
    <location>
        <begin position="162"/>
        <end position="181"/>
    </location>
</feature>
<feature type="transmembrane region" description="Helical" evidence="7">
    <location>
        <begin position="201"/>
        <end position="219"/>
    </location>
</feature>
<organism evidence="8 9">
    <name type="scientific">Olsenella profusa</name>
    <dbReference type="NCBI Taxonomy" id="138595"/>
    <lineage>
        <taxon>Bacteria</taxon>
        <taxon>Bacillati</taxon>
        <taxon>Actinomycetota</taxon>
        <taxon>Coriobacteriia</taxon>
        <taxon>Coriobacteriales</taxon>
        <taxon>Atopobiaceae</taxon>
        <taxon>Olsenella</taxon>
    </lineage>
</organism>
<dbReference type="Proteomes" id="UP000712527">
    <property type="component" value="Unassembled WGS sequence"/>
</dbReference>
<evidence type="ECO:0000256" key="7">
    <source>
        <dbReference type="SAM" id="Phobius"/>
    </source>
</evidence>
<feature type="transmembrane region" description="Helical" evidence="7">
    <location>
        <begin position="254"/>
        <end position="278"/>
    </location>
</feature>
<proteinExistence type="predicted"/>
<evidence type="ECO:0000256" key="6">
    <source>
        <dbReference type="SAM" id="MobiDB-lite"/>
    </source>
</evidence>
<evidence type="ECO:0000256" key="4">
    <source>
        <dbReference type="ARBA" id="ARBA00022989"/>
    </source>
</evidence>
<gene>
    <name evidence="8" type="ORF">H9X80_00175</name>
</gene>
<feature type="transmembrane region" description="Helical" evidence="7">
    <location>
        <begin position="69"/>
        <end position="87"/>
    </location>
</feature>
<feature type="transmembrane region" description="Helical" evidence="7">
    <location>
        <begin position="94"/>
        <end position="112"/>
    </location>
</feature>